<comment type="catalytic activity">
    <reaction evidence="12 13">
        <text>a quinone + NADH + 5 H(+)(in) = a quinol + NAD(+) + 4 H(+)(out)</text>
        <dbReference type="Rhea" id="RHEA:57888"/>
        <dbReference type="ChEBI" id="CHEBI:15378"/>
        <dbReference type="ChEBI" id="CHEBI:24646"/>
        <dbReference type="ChEBI" id="CHEBI:57540"/>
        <dbReference type="ChEBI" id="CHEBI:57945"/>
        <dbReference type="ChEBI" id="CHEBI:132124"/>
    </reaction>
</comment>
<dbReference type="PANTHER" id="PTHR11993">
    <property type="entry name" value="NADH-UBIQUINONE OXIDOREDUCTASE 49 KDA SUBUNIT"/>
    <property type="match status" value="1"/>
</dbReference>
<dbReference type="EC" id="7.1.1.-" evidence="13"/>
<dbReference type="HAMAP" id="MF_01358">
    <property type="entry name" value="NDH1_NuoD"/>
    <property type="match status" value="1"/>
</dbReference>
<evidence type="ECO:0000256" key="8">
    <source>
        <dbReference type="ARBA" id="ARBA00023027"/>
    </source>
</evidence>
<sequence>MTEGTAVAEAPANNLGLEQDLSDAVVGTWAEDTEPAFVIAPDRILDVLTRLRDAHGYDFLSNLTCVDYQGYGGKLRADIDARLEIVYNLYSTRRGGGSIALHVRVPEDDTVPSATSVYPGANLQEREVYDLYGVKFDGHPNLRRILLWDGFNGHPMRKDWHEAYYEEDAKPFRSRHPKGEYAFHEDKLPWAKNTTYPAGWDPDSWQEAVAYVPVSQAPQHEDEPHLDTESIVVNLGPHHPSTHGVFRMLTRVEGETILALEPEMGYLHRNHEKIGERNTWLMNMPFTDRLDYLNSMSNNWAYALAVEKLADIEVPERAEYLRVIMAEFTRIVNHTWSIGFILNDLGALQTPALYAIEEREMILDLFEAVSGARMMCNYMRFGGVVRDLPEGWHEQAAYLANERLPRALDELDRLLTENEILKARGRGVGYLAVEDLIALSVSGPMIRAGGLAYDIRKAEPYGIYDRFDFDIPTLPNSDIYDRYYIRLLEAMESVRILQQALRDMPEGETLGGRGGYTLRAPEGEVYGRLEAPKGELGFYLSSDGKTQPWRYHVRSPSYINLNALGPMSVGYKVADAIVILGAIDIVLGEVDR</sequence>
<evidence type="ECO:0000256" key="6">
    <source>
        <dbReference type="ARBA" id="ARBA00022519"/>
    </source>
</evidence>
<name>A0A6B0YZP5_9CHLR</name>
<keyword evidence="13" id="KW-0830">Ubiquinone</keyword>
<dbReference type="SUPFAM" id="SSF56762">
    <property type="entry name" value="HydB/Nqo4-like"/>
    <property type="match status" value="1"/>
</dbReference>
<dbReference type="InterPro" id="IPR001135">
    <property type="entry name" value="NADH_Q_OxRdtase_suD"/>
</dbReference>
<dbReference type="Pfam" id="PF00346">
    <property type="entry name" value="Complex1_49kDa"/>
    <property type="match status" value="2"/>
</dbReference>
<evidence type="ECO:0000256" key="2">
    <source>
        <dbReference type="ARBA" id="ARBA00004417"/>
    </source>
</evidence>
<dbReference type="InterPro" id="IPR037232">
    <property type="entry name" value="NADH_quin_OxRdtase_su_C/D-like"/>
</dbReference>
<evidence type="ECO:0000256" key="3">
    <source>
        <dbReference type="ARBA" id="ARBA00010019"/>
    </source>
</evidence>
<comment type="function">
    <text evidence="1 13">NDH-1 shuttles electrons from NADH, via FMN and iron-sulfur (Fe-S) centers, to quinones in the respiratory chain. The immediate electron acceptor for the enzyme in this species is believed to be ubiquinone. Couples the redox reaction to proton translocation (for every two electrons transferred, four hydrogen ions are translocated across the cytoplasmic membrane), and thus conserves the redox energy in a proton gradient.</text>
</comment>
<accession>A0A6B0YZP5</accession>
<dbReference type="InterPro" id="IPR001268">
    <property type="entry name" value="NADH_UbQ_OxRdtase_30kDa_su"/>
</dbReference>
<dbReference type="InterPro" id="IPR022885">
    <property type="entry name" value="NDH1_su_D/H"/>
</dbReference>
<keyword evidence="13" id="KW-1278">Translocase</keyword>
<comment type="similarity">
    <text evidence="13">Belongs to the complex I 30 kDa subunit family.</text>
</comment>
<reference evidence="17" key="1">
    <citation type="submission" date="2019-09" db="EMBL/GenBank/DDBJ databases">
        <title>Characterisation of the sponge microbiome using genome-centric metagenomics.</title>
        <authorList>
            <person name="Engelberts J.P."/>
            <person name="Robbins S.J."/>
            <person name="De Goeij J.M."/>
            <person name="Aranda M."/>
            <person name="Bell S.C."/>
            <person name="Webster N.S."/>
        </authorList>
    </citation>
    <scope>NUCLEOTIDE SEQUENCE</scope>
    <source>
        <strain evidence="17">SB0664_bin_27</strain>
    </source>
</reference>
<keyword evidence="7 13" id="KW-0874">Quinone</keyword>
<evidence type="ECO:0000256" key="11">
    <source>
        <dbReference type="ARBA" id="ARBA00038617"/>
    </source>
</evidence>
<dbReference type="Pfam" id="PF00329">
    <property type="entry name" value="Complex1_30kDa"/>
    <property type="match status" value="1"/>
</dbReference>
<dbReference type="InterPro" id="IPR029014">
    <property type="entry name" value="NiFe-Hase_large"/>
</dbReference>
<dbReference type="Gene3D" id="3.30.460.80">
    <property type="entry name" value="NADH:ubiquinone oxidoreductase, 30kDa subunit"/>
    <property type="match status" value="1"/>
</dbReference>
<evidence type="ECO:0000256" key="4">
    <source>
        <dbReference type="ARBA" id="ARBA00022448"/>
    </source>
</evidence>
<proteinExistence type="inferred from homology"/>
<dbReference type="GO" id="GO:0050136">
    <property type="term" value="F:NADH dehydrogenase (quinone) (non-electrogenic) activity"/>
    <property type="evidence" value="ECO:0007669"/>
    <property type="project" value="UniProtKB-UniRule"/>
</dbReference>
<evidence type="ECO:0000259" key="16">
    <source>
        <dbReference type="Pfam" id="PF00346"/>
    </source>
</evidence>
<evidence type="ECO:0000313" key="17">
    <source>
        <dbReference type="EMBL" id="MXY96127.1"/>
    </source>
</evidence>
<dbReference type="InterPro" id="IPR020396">
    <property type="entry name" value="NADH_UbQ_OxRdtase_CS"/>
</dbReference>
<evidence type="ECO:0000256" key="9">
    <source>
        <dbReference type="ARBA" id="ARBA00023136"/>
    </source>
</evidence>
<evidence type="ECO:0000256" key="13">
    <source>
        <dbReference type="HAMAP-Rule" id="MF_01357"/>
    </source>
</evidence>
<dbReference type="GO" id="GO:0051287">
    <property type="term" value="F:NAD binding"/>
    <property type="evidence" value="ECO:0007669"/>
    <property type="project" value="InterPro"/>
</dbReference>
<dbReference type="PANTHER" id="PTHR11993:SF10">
    <property type="entry name" value="NADH DEHYDROGENASE [UBIQUINONE] IRON-SULFUR PROTEIN 2, MITOCHONDRIAL"/>
    <property type="match status" value="1"/>
</dbReference>
<evidence type="ECO:0000256" key="5">
    <source>
        <dbReference type="ARBA" id="ARBA00022475"/>
    </source>
</evidence>
<dbReference type="PROSITE" id="PS00542">
    <property type="entry name" value="COMPLEX1_30K"/>
    <property type="match status" value="1"/>
</dbReference>
<comment type="similarity">
    <text evidence="3">In the C-terminal section; belongs to the complex I 49 kDa subunit family.</text>
</comment>
<evidence type="ECO:0000256" key="10">
    <source>
        <dbReference type="ARBA" id="ARBA00023268"/>
    </source>
</evidence>
<dbReference type="Gene3D" id="1.10.645.10">
    <property type="entry name" value="Cytochrome-c3 Hydrogenase, chain B"/>
    <property type="match status" value="1"/>
</dbReference>
<dbReference type="EMBL" id="VXRG01000187">
    <property type="protein sequence ID" value="MXY96127.1"/>
    <property type="molecule type" value="Genomic_DNA"/>
</dbReference>
<feature type="domain" description="NADH:ubiquinone oxidoreductase 30kDa subunit" evidence="15">
    <location>
        <begin position="38"/>
        <end position="162"/>
    </location>
</feature>
<feature type="domain" description="NADH-quinone oxidoreductase subunit D" evidence="16">
    <location>
        <begin position="518"/>
        <end position="592"/>
    </location>
</feature>
<evidence type="ECO:0000259" key="15">
    <source>
        <dbReference type="Pfam" id="PF00329"/>
    </source>
</evidence>
<comment type="subunit">
    <text evidence="13">NDH-1 is composed of 14 different subunits. Subunits NuoB, C, D, E, F, and G constitute the peripheral sector of the complex.</text>
</comment>
<keyword evidence="6" id="KW-0997">Cell inner membrane</keyword>
<comment type="similarity">
    <text evidence="14">Belongs to the complex I 49 kDa subunit family.</text>
</comment>
<keyword evidence="9 13" id="KW-0472">Membrane</keyword>
<evidence type="ECO:0000256" key="12">
    <source>
        <dbReference type="ARBA" id="ARBA00047712"/>
    </source>
</evidence>
<dbReference type="SUPFAM" id="SSF143243">
    <property type="entry name" value="Nqo5-like"/>
    <property type="match status" value="1"/>
</dbReference>
<dbReference type="GO" id="GO:0048038">
    <property type="term" value="F:quinone binding"/>
    <property type="evidence" value="ECO:0007669"/>
    <property type="project" value="UniProtKB-KW"/>
</dbReference>
<organism evidence="17">
    <name type="scientific">Caldilineaceae bacterium SB0664_bin_27</name>
    <dbReference type="NCBI Taxonomy" id="2605260"/>
    <lineage>
        <taxon>Bacteria</taxon>
        <taxon>Bacillati</taxon>
        <taxon>Chloroflexota</taxon>
        <taxon>Caldilineae</taxon>
        <taxon>Caldilineales</taxon>
        <taxon>Caldilineaceae</taxon>
    </lineage>
</organism>
<comment type="subcellular location">
    <subcellularLocation>
        <location evidence="2">Cell inner membrane</location>
        <topology evidence="2">Peripheral membrane protein</topology>
    </subcellularLocation>
    <subcellularLocation>
        <location evidence="13">Cell membrane</location>
        <topology evidence="13">Peripheral membrane protein</topology>
        <orientation evidence="13">Cytoplasmic side</orientation>
    </subcellularLocation>
</comment>
<dbReference type="GO" id="GO:0005886">
    <property type="term" value="C:plasma membrane"/>
    <property type="evidence" value="ECO:0007669"/>
    <property type="project" value="UniProtKB-SubCell"/>
</dbReference>
<keyword evidence="17" id="KW-0560">Oxidoreductase</keyword>
<keyword evidence="4 13" id="KW-0813">Transport</keyword>
<dbReference type="InterPro" id="IPR010218">
    <property type="entry name" value="NADH_DH_suC"/>
</dbReference>
<evidence type="ECO:0000256" key="1">
    <source>
        <dbReference type="ARBA" id="ARBA00002378"/>
    </source>
</evidence>
<dbReference type="GO" id="GO:0008137">
    <property type="term" value="F:NADH dehydrogenase (ubiquinone) activity"/>
    <property type="evidence" value="ECO:0007669"/>
    <property type="project" value="InterPro"/>
</dbReference>
<dbReference type="HAMAP" id="MF_01357">
    <property type="entry name" value="NDH1_NuoC"/>
    <property type="match status" value="1"/>
</dbReference>
<comment type="subunit">
    <text evidence="11">NDH-1 is composed of 13 different subunits. Subunits NuoB, CD, E, F, and G constitute the peripheral sector of the complex.</text>
</comment>
<evidence type="ECO:0000256" key="14">
    <source>
        <dbReference type="HAMAP-Rule" id="MF_01358"/>
    </source>
</evidence>
<keyword evidence="10" id="KW-0511">Multifunctional enzyme</keyword>
<feature type="domain" description="NADH-quinone oxidoreductase subunit D" evidence="16">
    <location>
        <begin position="344"/>
        <end position="509"/>
    </location>
</feature>
<dbReference type="AlphaFoldDB" id="A0A6B0YZP5"/>
<keyword evidence="5 13" id="KW-1003">Cell membrane</keyword>
<keyword evidence="8 13" id="KW-0520">NAD</keyword>
<gene>
    <name evidence="14" type="primary">nuoD</name>
    <name evidence="13" type="synonym">nuoC</name>
    <name evidence="17" type="ORF">F4Y42_22015</name>
</gene>
<comment type="caution">
    <text evidence="17">The sequence shown here is derived from an EMBL/GenBank/DDBJ whole genome shotgun (WGS) entry which is preliminary data.</text>
</comment>
<evidence type="ECO:0000256" key="7">
    <source>
        <dbReference type="ARBA" id="ARBA00022719"/>
    </source>
</evidence>
<protein>
    <recommendedName>
        <fullName evidence="13 14">Multifunctional fusion protein</fullName>
    </recommendedName>
    <domain>
        <recommendedName>
            <fullName evidence="13">NADH-quinone oxidoreductase subunit C</fullName>
            <ecNumber evidence="13">7.1.1.-</ecNumber>
        </recommendedName>
        <alternativeName>
            <fullName evidence="13">NADH dehydrogenase I subunit C</fullName>
        </alternativeName>
        <alternativeName>
            <fullName evidence="13">NDH-1 subunit C</fullName>
        </alternativeName>
    </domain>
    <domain>
        <recommendedName>
            <fullName evidence="14">NADH-quinone oxidoreductase subunit D</fullName>
        </recommendedName>
        <alternativeName>
            <fullName evidence="14">NADH dehydrogenase I subunit D</fullName>
        </alternativeName>
        <alternativeName>
            <fullName evidence="14">NDH-1 subunit D</fullName>
        </alternativeName>
    </domain>
</protein>